<evidence type="ECO:0000256" key="11">
    <source>
        <dbReference type="ARBA" id="ARBA00022840"/>
    </source>
</evidence>
<organism evidence="18 19">
    <name type="scientific">Candidatus Zambryskibacteria bacterium CG22_combo_CG10-13_8_21_14_all_42_17</name>
    <dbReference type="NCBI Taxonomy" id="1975118"/>
    <lineage>
        <taxon>Bacteria</taxon>
        <taxon>Candidatus Zambryskiibacteriota</taxon>
    </lineage>
</organism>
<keyword evidence="10" id="KW-0862">Zinc</keyword>
<evidence type="ECO:0000256" key="5">
    <source>
        <dbReference type="ARBA" id="ARBA00013165"/>
    </source>
</evidence>
<dbReference type="Gene3D" id="3.40.50.620">
    <property type="entry name" value="HUPs"/>
    <property type="match status" value="2"/>
</dbReference>
<protein>
    <recommendedName>
        <fullName evidence="5">isoleucine--tRNA ligase</fullName>
        <ecNumber evidence="5">6.1.1.5</ecNumber>
    </recommendedName>
</protein>
<dbReference type="Pfam" id="PF00300">
    <property type="entry name" value="His_Phos_1"/>
    <property type="match status" value="1"/>
</dbReference>
<evidence type="ECO:0000256" key="10">
    <source>
        <dbReference type="ARBA" id="ARBA00022833"/>
    </source>
</evidence>
<feature type="domain" description="Aminoacyl-tRNA synthetase class Ia" evidence="16">
    <location>
        <begin position="687"/>
        <end position="819"/>
    </location>
</feature>
<evidence type="ECO:0000259" key="17">
    <source>
        <dbReference type="Pfam" id="PF08264"/>
    </source>
</evidence>
<dbReference type="Pfam" id="PF00133">
    <property type="entry name" value="tRNA-synt_1"/>
    <property type="match status" value="2"/>
</dbReference>
<dbReference type="InterPro" id="IPR002300">
    <property type="entry name" value="aa-tRNA-synth_Ia"/>
</dbReference>
<dbReference type="SUPFAM" id="SSF50677">
    <property type="entry name" value="ValRS/IleRS/LeuRS editing domain"/>
    <property type="match status" value="1"/>
</dbReference>
<evidence type="ECO:0000256" key="6">
    <source>
        <dbReference type="ARBA" id="ARBA00022490"/>
    </source>
</evidence>
<keyword evidence="13" id="KW-0030">Aminoacyl-tRNA synthetase</keyword>
<dbReference type="GO" id="GO:0004822">
    <property type="term" value="F:isoleucine-tRNA ligase activity"/>
    <property type="evidence" value="ECO:0007669"/>
    <property type="project" value="UniProtKB-EC"/>
</dbReference>
<evidence type="ECO:0000256" key="4">
    <source>
        <dbReference type="ARBA" id="ARBA00011245"/>
    </source>
</evidence>
<name>A0A2H0BD24_9BACT</name>
<dbReference type="InterPro" id="IPR013078">
    <property type="entry name" value="His_Pase_superF_clade-1"/>
</dbReference>
<evidence type="ECO:0000256" key="9">
    <source>
        <dbReference type="ARBA" id="ARBA00022741"/>
    </source>
</evidence>
<dbReference type="SUPFAM" id="SSF53254">
    <property type="entry name" value="Phosphoglycerate mutase-like"/>
    <property type="match status" value="1"/>
</dbReference>
<dbReference type="SUPFAM" id="SSF52374">
    <property type="entry name" value="Nucleotidylyl transferase"/>
    <property type="match status" value="1"/>
</dbReference>
<dbReference type="FunFam" id="3.40.50.620:FF:000063">
    <property type="entry name" value="Isoleucine--tRNA ligase"/>
    <property type="match status" value="1"/>
</dbReference>
<comment type="function">
    <text evidence="14">Catalyzes the attachment of isoleucine to tRNA(Ile). As IleRS can inadvertently accommodate and process structurally similar amino acids such as valine, to avoid such errors it has two additional distinct tRNA(Ile)-dependent editing activities. One activity is designated as 'pretransfer' editing and involves the hydrolysis of activated Val-AMP. The other activity is designated 'posttransfer' editing and involves deacylation of mischarged Val-tRNA(Ile).</text>
</comment>
<evidence type="ECO:0000256" key="7">
    <source>
        <dbReference type="ARBA" id="ARBA00022598"/>
    </source>
</evidence>
<evidence type="ECO:0000256" key="14">
    <source>
        <dbReference type="ARBA" id="ARBA00025217"/>
    </source>
</evidence>
<dbReference type="InterPro" id="IPR014729">
    <property type="entry name" value="Rossmann-like_a/b/a_fold"/>
</dbReference>
<comment type="subunit">
    <text evidence="4">Monomer.</text>
</comment>
<dbReference type="GO" id="GO:0006428">
    <property type="term" value="P:isoleucyl-tRNA aminoacylation"/>
    <property type="evidence" value="ECO:0007669"/>
    <property type="project" value="InterPro"/>
</dbReference>
<evidence type="ECO:0000256" key="3">
    <source>
        <dbReference type="ARBA" id="ARBA00007078"/>
    </source>
</evidence>
<proteinExistence type="inferred from homology"/>
<dbReference type="CDD" id="cd07067">
    <property type="entry name" value="HP_PGM_like"/>
    <property type="match status" value="1"/>
</dbReference>
<evidence type="ECO:0000256" key="15">
    <source>
        <dbReference type="ARBA" id="ARBA00048359"/>
    </source>
</evidence>
<accession>A0A2H0BD24</accession>
<comment type="catalytic activity">
    <reaction evidence="15">
        <text>tRNA(Ile) + L-isoleucine + ATP = L-isoleucyl-tRNA(Ile) + AMP + diphosphate</text>
        <dbReference type="Rhea" id="RHEA:11060"/>
        <dbReference type="Rhea" id="RHEA-COMP:9666"/>
        <dbReference type="Rhea" id="RHEA-COMP:9695"/>
        <dbReference type="ChEBI" id="CHEBI:30616"/>
        <dbReference type="ChEBI" id="CHEBI:33019"/>
        <dbReference type="ChEBI" id="CHEBI:58045"/>
        <dbReference type="ChEBI" id="CHEBI:78442"/>
        <dbReference type="ChEBI" id="CHEBI:78528"/>
        <dbReference type="ChEBI" id="CHEBI:456215"/>
        <dbReference type="EC" id="6.1.1.5"/>
    </reaction>
</comment>
<sequence>MAEKSERAQKEEVILQFWKENNVFQKSLEKDSPKGEFVFYDGPPFATGLPHAGSLLSSIIKDVIPRYKTMNGYHVRRRWGWDCHGLPIENMIEKELGIKDKTEIESKVGVKVFNEACRASVLRYARDWKHYVDRIGRWVEYDNAYKTMDNSYIESVWNALKTIDQKGLLYEGRKVLLYCPRCETPIAKAEIAMDNSYKNVTEESVYVKFKVKGRENFYLLAWTTTPWTLPGNVALAVGADIDYVEAKKGEETLIVAKERLSIFSGEYKIIRELKGRELIGFQYDPVYEISAEEESGKKGWFVVEGDFVTTEEGAGIVHLAPLYGEDDYSLGIKHDLPMVELLDRAGHFNKKAPEFIRGQYFKKAEKYIKEDLEKRHLLFEKQVYTHPYPHCHRCDTALLYNAISSWFINIQKVKNRMIELNEKINWIPEHLKHGRFLNIVENAPDWTISRNRYWASPLPIWKDENGKVYLMGSLDELKKHIKKSGNKYFVMRHGEAENNIKRVVSVNQSMSHHLTSHGKEQARSAAKKLLPEKIDIIVASPIARVRETAELTAEVFKLDSGSIKFDERLREFDAGEFDGRSEDELRDYFNAHDMFVENVPNGENFLSAKHRLGEALEDLEKTYRGKNILIITHKICTWLLVAASKRLDGASSEELHIYIKNGEFFTLDAPILPHNDNFELDLHRPYIDEIELISEDGKSLKRIPEVIDGWVESASMPFAEYHYPFLNKESFESRFPGDFVAEYIAQTRTWFYYMHSMAVILFNNLAFKNVVSTGNIMAKDGSKMSKSKNNYTDPLVLLDNMGADAFRYYLMSSVVMQSEDMLFKDEEVKEVHNRLINILVNSFNFYELYAGSASVDSTLKSGHVLDRWIIFRLNNLVIEITKAMEAYDMVRATRPLRDFISDLSTWYIRRSRDRFKNDNIEDKQQALATTRYVFKCLSKLLAPVMPFIAEEIYQKVKGPKDSLSVHLETWPKAEKGIFNIFKKNKDKDILSKMEETRRLVSVALEARSKANIKVRQPLNELKIKNNDLAKEFLDLIRDELNVKLITFDKELGVEVELDTEITPELEEEGKVRDAIRAIQDWRKDMGLKPDDIRYYKMPANEKELFIRNKLQIENSTNVKLIEN</sequence>
<dbReference type="InterPro" id="IPR009008">
    <property type="entry name" value="Val/Leu/Ile-tRNA-synth_edit"/>
</dbReference>
<evidence type="ECO:0000256" key="8">
    <source>
        <dbReference type="ARBA" id="ARBA00022723"/>
    </source>
</evidence>
<evidence type="ECO:0000313" key="19">
    <source>
        <dbReference type="Proteomes" id="UP000229794"/>
    </source>
</evidence>
<gene>
    <name evidence="18" type="ORF">COX06_02670</name>
</gene>
<dbReference type="PANTHER" id="PTHR42780">
    <property type="entry name" value="SOLEUCYL-TRNA SYNTHETASE"/>
    <property type="match status" value="1"/>
</dbReference>
<dbReference type="EC" id="6.1.1.5" evidence="5"/>
<feature type="domain" description="Aminoacyl-tRNA synthetase class Ia" evidence="16">
    <location>
        <begin position="14"/>
        <end position="486"/>
    </location>
</feature>
<keyword evidence="12" id="KW-0648">Protein biosynthesis</keyword>
<feature type="domain" description="Methionyl/Valyl/Leucyl/Isoleucyl-tRNA synthetase anticodon-binding" evidence="17">
    <location>
        <begin position="866"/>
        <end position="1019"/>
    </location>
</feature>
<dbReference type="PANTHER" id="PTHR42780:SF1">
    <property type="entry name" value="ISOLEUCINE--TRNA LIGASE, CYTOPLASMIC"/>
    <property type="match status" value="1"/>
</dbReference>
<dbReference type="Pfam" id="PF08264">
    <property type="entry name" value="Anticodon_1"/>
    <property type="match status" value="1"/>
</dbReference>
<dbReference type="GO" id="GO:0000049">
    <property type="term" value="F:tRNA binding"/>
    <property type="evidence" value="ECO:0007669"/>
    <property type="project" value="InterPro"/>
</dbReference>
<reference evidence="18 19" key="1">
    <citation type="submission" date="2017-09" db="EMBL/GenBank/DDBJ databases">
        <title>Depth-based differentiation of microbial function through sediment-hosted aquifers and enrichment of novel symbionts in the deep terrestrial subsurface.</title>
        <authorList>
            <person name="Probst A.J."/>
            <person name="Ladd B."/>
            <person name="Jarett J.K."/>
            <person name="Geller-Mcgrath D.E."/>
            <person name="Sieber C.M."/>
            <person name="Emerson J.B."/>
            <person name="Anantharaman K."/>
            <person name="Thomas B.C."/>
            <person name="Malmstrom R."/>
            <person name="Stieglmeier M."/>
            <person name="Klingl A."/>
            <person name="Woyke T."/>
            <person name="Ryan C.M."/>
            <person name="Banfield J.F."/>
        </authorList>
    </citation>
    <scope>NUCLEOTIDE SEQUENCE [LARGE SCALE GENOMIC DNA]</scope>
    <source>
        <strain evidence="18">CG22_combo_CG10-13_8_21_14_all_42_17</strain>
    </source>
</reference>
<dbReference type="Gene3D" id="3.40.50.1240">
    <property type="entry name" value="Phosphoglycerate mutase-like"/>
    <property type="match status" value="1"/>
</dbReference>
<dbReference type="GO" id="GO:0005737">
    <property type="term" value="C:cytoplasm"/>
    <property type="evidence" value="ECO:0007669"/>
    <property type="project" value="UniProtKB-SubCell"/>
</dbReference>
<dbReference type="InterPro" id="IPR033709">
    <property type="entry name" value="Anticodon_Ile_ABEc"/>
</dbReference>
<evidence type="ECO:0000313" key="18">
    <source>
        <dbReference type="EMBL" id="PIP55531.1"/>
    </source>
</evidence>
<evidence type="ECO:0000256" key="12">
    <source>
        <dbReference type="ARBA" id="ARBA00022917"/>
    </source>
</evidence>
<dbReference type="EMBL" id="PCST01000036">
    <property type="protein sequence ID" value="PIP55531.1"/>
    <property type="molecule type" value="Genomic_DNA"/>
</dbReference>
<keyword evidence="9" id="KW-0547">Nucleotide-binding</keyword>
<dbReference type="Pfam" id="PF19302">
    <property type="entry name" value="DUF5915"/>
    <property type="match status" value="1"/>
</dbReference>
<dbReference type="PRINTS" id="PR00984">
    <property type="entry name" value="TRNASYNTHILE"/>
</dbReference>
<dbReference type="GO" id="GO:0002161">
    <property type="term" value="F:aminoacyl-tRNA deacylase activity"/>
    <property type="evidence" value="ECO:0007669"/>
    <property type="project" value="InterPro"/>
</dbReference>
<dbReference type="InterPro" id="IPR029033">
    <property type="entry name" value="His_PPase_superfam"/>
</dbReference>
<dbReference type="InterPro" id="IPR013155">
    <property type="entry name" value="M/V/L/I-tRNA-synth_anticd-bd"/>
</dbReference>
<dbReference type="InterPro" id="IPR023586">
    <property type="entry name" value="Ile-tRNA-ligase_type2"/>
</dbReference>
<keyword evidence="7 18" id="KW-0436">Ligase</keyword>
<comment type="subcellular location">
    <subcellularLocation>
        <location evidence="2">Cytoplasm</location>
    </subcellularLocation>
</comment>
<keyword evidence="8" id="KW-0479">Metal-binding</keyword>
<keyword evidence="6" id="KW-0963">Cytoplasm</keyword>
<dbReference type="GO" id="GO:0005524">
    <property type="term" value="F:ATP binding"/>
    <property type="evidence" value="ECO:0007669"/>
    <property type="project" value="UniProtKB-KW"/>
</dbReference>
<dbReference type="Gene3D" id="3.90.740.10">
    <property type="entry name" value="Valyl/Leucyl/Isoleucyl-tRNA synthetase, editing domain"/>
    <property type="match status" value="1"/>
</dbReference>
<evidence type="ECO:0000256" key="2">
    <source>
        <dbReference type="ARBA" id="ARBA00004496"/>
    </source>
</evidence>
<keyword evidence="11" id="KW-0067">ATP-binding</keyword>
<evidence type="ECO:0000259" key="16">
    <source>
        <dbReference type="Pfam" id="PF00133"/>
    </source>
</evidence>
<dbReference type="AlphaFoldDB" id="A0A2H0BD24"/>
<dbReference type="InterPro" id="IPR009080">
    <property type="entry name" value="tRNAsynth_Ia_anticodon-bd"/>
</dbReference>
<comment type="cofactor">
    <cofactor evidence="1">
        <name>Zn(2+)</name>
        <dbReference type="ChEBI" id="CHEBI:29105"/>
    </cofactor>
</comment>
<dbReference type="SUPFAM" id="SSF47323">
    <property type="entry name" value="Anticodon-binding domain of a subclass of class I aminoacyl-tRNA synthetases"/>
    <property type="match status" value="1"/>
</dbReference>
<dbReference type="InterPro" id="IPR002301">
    <property type="entry name" value="Ile-tRNA-ligase"/>
</dbReference>
<comment type="caution">
    <text evidence="18">The sequence shown here is derived from an EMBL/GenBank/DDBJ whole genome shotgun (WGS) entry which is preliminary data.</text>
</comment>
<dbReference type="GO" id="GO:0046872">
    <property type="term" value="F:metal ion binding"/>
    <property type="evidence" value="ECO:0007669"/>
    <property type="project" value="UniProtKB-KW"/>
</dbReference>
<evidence type="ECO:0000256" key="1">
    <source>
        <dbReference type="ARBA" id="ARBA00001947"/>
    </source>
</evidence>
<dbReference type="CDD" id="cd07961">
    <property type="entry name" value="Anticodon_Ia_Ile_ABEc"/>
    <property type="match status" value="1"/>
</dbReference>
<comment type="similarity">
    <text evidence="3">Belongs to the class-I aminoacyl-tRNA synthetase family. IleS type 2 subfamily.</text>
</comment>
<dbReference type="Proteomes" id="UP000229794">
    <property type="component" value="Unassembled WGS sequence"/>
</dbReference>
<evidence type="ECO:0000256" key="13">
    <source>
        <dbReference type="ARBA" id="ARBA00023146"/>
    </source>
</evidence>
<dbReference type="Gene3D" id="1.10.730.10">
    <property type="entry name" value="Isoleucyl-tRNA Synthetase, Domain 1"/>
    <property type="match status" value="1"/>
</dbReference>